<feature type="chain" id="PRO_5008596895" evidence="1">
    <location>
        <begin position="25"/>
        <end position="121"/>
    </location>
</feature>
<dbReference type="RefSeq" id="WP_066668139.1">
    <property type="nucleotide sequence ID" value="NZ_LYVF01000158.1"/>
</dbReference>
<keyword evidence="1" id="KW-0732">Signal</keyword>
<evidence type="ECO:0000313" key="2">
    <source>
        <dbReference type="EMBL" id="OAT81717.1"/>
    </source>
</evidence>
<feature type="signal peptide" evidence="1">
    <location>
        <begin position="1"/>
        <end position="24"/>
    </location>
</feature>
<comment type="caution">
    <text evidence="2">The sequence shown here is derived from an EMBL/GenBank/DDBJ whole genome shotgun (WGS) entry which is preliminary data.</text>
</comment>
<organism evidence="2 3">
    <name type="scientific">Desulfotomaculum copahuensis</name>
    <dbReference type="NCBI Taxonomy" id="1838280"/>
    <lineage>
        <taxon>Bacteria</taxon>
        <taxon>Bacillati</taxon>
        <taxon>Bacillota</taxon>
        <taxon>Clostridia</taxon>
        <taxon>Eubacteriales</taxon>
        <taxon>Desulfotomaculaceae</taxon>
        <taxon>Desulfotomaculum</taxon>
    </lineage>
</organism>
<evidence type="ECO:0000313" key="3">
    <source>
        <dbReference type="Proteomes" id="UP000078532"/>
    </source>
</evidence>
<dbReference type="AlphaFoldDB" id="A0A1B7LES2"/>
<sequence>MFRKLAVLATVLVLTLAFAIPAMASTQSVTYNYDNGSAYFTSYGFRTVDIRPDEYNWRYIHMSYLPVISWYTVLGRPEIYRENNHQYVVIYRSDFRSSRFHEYYIRLNNHFYRLYDYPYGF</sequence>
<reference evidence="2 3" key="1">
    <citation type="submission" date="2016-04" db="EMBL/GenBank/DDBJ databases">
        <authorList>
            <person name="Evans L.H."/>
            <person name="Alamgir A."/>
            <person name="Owens N."/>
            <person name="Weber N.D."/>
            <person name="Virtaneva K."/>
            <person name="Barbian K."/>
            <person name="Babar A."/>
            <person name="Rosenke K."/>
        </authorList>
    </citation>
    <scope>NUCLEOTIDE SEQUENCE [LARGE SCALE GENOMIC DNA]</scope>
    <source>
        <strain evidence="2 3">LMa1</strain>
    </source>
</reference>
<protein>
    <submittedName>
        <fullName evidence="2">Uncharacterized protein</fullName>
    </submittedName>
</protein>
<keyword evidence="3" id="KW-1185">Reference proteome</keyword>
<dbReference type="Proteomes" id="UP000078532">
    <property type="component" value="Unassembled WGS sequence"/>
</dbReference>
<evidence type="ECO:0000256" key="1">
    <source>
        <dbReference type="SAM" id="SignalP"/>
    </source>
</evidence>
<gene>
    <name evidence="2" type="ORF">A6M21_09915</name>
</gene>
<accession>A0A1B7LES2</accession>
<dbReference type="STRING" id="1838280.A6M21_09915"/>
<dbReference type="EMBL" id="LYVF01000158">
    <property type="protein sequence ID" value="OAT81717.1"/>
    <property type="molecule type" value="Genomic_DNA"/>
</dbReference>
<proteinExistence type="predicted"/>
<name>A0A1B7LES2_9FIRM</name>